<proteinExistence type="predicted"/>
<accession>A0ACC4E661</accession>
<reference evidence="1" key="1">
    <citation type="submission" date="2024-12" db="EMBL/GenBank/DDBJ databases">
        <title>Comparative genomics and development of molecular markers within Purpureocillium lilacinum and among Purpureocillium species.</title>
        <authorList>
            <person name="Yeh Z.-Y."/>
            <person name="Ni N.-T."/>
            <person name="Lo P.-H."/>
            <person name="Mushyakhwo K."/>
            <person name="Lin C.-F."/>
            <person name="Nai Y.-S."/>
        </authorList>
    </citation>
    <scope>NUCLEOTIDE SEQUENCE</scope>
    <source>
        <strain evidence="1">NCHU-NPUST-175</strain>
    </source>
</reference>
<gene>
    <name evidence="1" type="ORF">ACCO45_000628</name>
</gene>
<keyword evidence="2" id="KW-1185">Reference proteome</keyword>
<sequence length="88" mass="8834">MTMTATRDPQAGVDAPPPAREAPLLLPASCLPYRVDEGAPPGRAGDLDRADADAEAAPVAAESAAPPAWPPLLSCGWVGGDDAAGLVF</sequence>
<dbReference type="Proteomes" id="UP001638806">
    <property type="component" value="Unassembled WGS sequence"/>
</dbReference>
<dbReference type="EMBL" id="JBGNUJ010000002">
    <property type="protein sequence ID" value="KAL3963624.1"/>
    <property type="molecule type" value="Genomic_DNA"/>
</dbReference>
<protein>
    <submittedName>
        <fullName evidence="1">Uncharacterized protein</fullName>
    </submittedName>
</protein>
<comment type="caution">
    <text evidence="1">The sequence shown here is derived from an EMBL/GenBank/DDBJ whole genome shotgun (WGS) entry which is preliminary data.</text>
</comment>
<evidence type="ECO:0000313" key="2">
    <source>
        <dbReference type="Proteomes" id="UP001638806"/>
    </source>
</evidence>
<evidence type="ECO:0000313" key="1">
    <source>
        <dbReference type="EMBL" id="KAL3963624.1"/>
    </source>
</evidence>
<name>A0ACC4E661_PURLI</name>
<organism evidence="1 2">
    <name type="scientific">Purpureocillium lilacinum</name>
    <name type="common">Paecilomyces lilacinus</name>
    <dbReference type="NCBI Taxonomy" id="33203"/>
    <lineage>
        <taxon>Eukaryota</taxon>
        <taxon>Fungi</taxon>
        <taxon>Dikarya</taxon>
        <taxon>Ascomycota</taxon>
        <taxon>Pezizomycotina</taxon>
        <taxon>Sordariomycetes</taxon>
        <taxon>Hypocreomycetidae</taxon>
        <taxon>Hypocreales</taxon>
        <taxon>Ophiocordycipitaceae</taxon>
        <taxon>Purpureocillium</taxon>
    </lineage>
</organism>